<dbReference type="AlphaFoldDB" id="A0A2U8GHK8"/>
<geneLocation type="chloroplast" evidence="3"/>
<dbReference type="RefSeq" id="YP_009491979.1">
    <property type="nucleotide sequence ID" value="NC_037919.1"/>
</dbReference>
<keyword evidence="2" id="KW-1133">Transmembrane helix</keyword>
<feature type="region of interest" description="Disordered" evidence="1">
    <location>
        <begin position="104"/>
        <end position="126"/>
    </location>
</feature>
<keyword evidence="3" id="KW-0150">Chloroplast</keyword>
<dbReference type="RefSeq" id="YP_009492026.1">
    <property type="nucleotide sequence ID" value="NC_037919.1"/>
</dbReference>
<protein>
    <submittedName>
        <fullName evidence="3">Uncharacterized protein</fullName>
    </submittedName>
</protein>
<feature type="transmembrane region" description="Helical" evidence="2">
    <location>
        <begin position="48"/>
        <end position="68"/>
    </location>
</feature>
<keyword evidence="2" id="KW-0812">Transmembrane</keyword>
<dbReference type="EMBL" id="MF276977">
    <property type="protein sequence ID" value="AWI68166.1"/>
    <property type="molecule type" value="Genomic_DNA"/>
</dbReference>
<accession>A0A2U8GHK8</accession>
<sequence>MLYVICYRICYRKHVIEIYNLQYLLQFVLFFLLLFLRFGSAVAKRRRFFFIASVLLRLFAPSLLRLFASSHSAMPKRKNRTRSRLFLLLLESSFGVWNLRFQTPKEDSKTKRTRSNRTDTHQNKRQ</sequence>
<dbReference type="GeneID" id="36951534"/>
<evidence type="ECO:0000256" key="2">
    <source>
        <dbReference type="SAM" id="Phobius"/>
    </source>
</evidence>
<keyword evidence="3" id="KW-0934">Plastid</keyword>
<dbReference type="GeneID" id="36951636"/>
<dbReference type="EMBL" id="MF276977">
    <property type="protein sequence ID" value="AWI68165.1"/>
    <property type="molecule type" value="Genomic_DNA"/>
</dbReference>
<reference evidence="3" key="1">
    <citation type="journal article" date="2018" name="Am. J. Bot.">
        <title>Organellar phylogenomics inform systematics in the green algal family Hydrodictyaceae (Chlorophyceae) and provide clues to the complex evolutionary history of plastid genomes in the green algal tree of life.</title>
        <authorList>
            <person name="McManus H.A."/>
            <person name="Fucikova K."/>
            <person name="Lewis P.O."/>
            <person name="Lewis L.A."/>
            <person name="Karol K.G."/>
        </authorList>
    </citation>
    <scope>NUCLEOTIDE SEQUENCE</scope>
</reference>
<evidence type="ECO:0000313" key="3">
    <source>
        <dbReference type="EMBL" id="AWI68165.1"/>
    </source>
</evidence>
<evidence type="ECO:0000256" key="1">
    <source>
        <dbReference type="SAM" id="MobiDB-lite"/>
    </source>
</evidence>
<feature type="transmembrane region" description="Helical" evidence="2">
    <location>
        <begin position="21"/>
        <end position="42"/>
    </location>
</feature>
<organism evidence="3">
    <name type="scientific">Pediastrum angulosum</name>
    <dbReference type="NCBI Taxonomy" id="271408"/>
    <lineage>
        <taxon>Eukaryota</taxon>
        <taxon>Viridiplantae</taxon>
        <taxon>Chlorophyta</taxon>
        <taxon>core chlorophytes</taxon>
        <taxon>Chlorophyceae</taxon>
        <taxon>CS clade</taxon>
        <taxon>Sphaeropleales</taxon>
        <taxon>Hydrodictyaceae</taxon>
        <taxon>Pediastrum</taxon>
    </lineage>
</organism>
<keyword evidence="2" id="KW-0472">Membrane</keyword>
<name>A0A2U8GHK8_9CHLO</name>
<proteinExistence type="predicted"/>